<protein>
    <submittedName>
        <fullName evidence="1">ISChy9, transposase orfB</fullName>
    </submittedName>
</protein>
<dbReference type="AlphaFoldDB" id="J9GEF1"/>
<feature type="non-terminal residue" evidence="1">
    <location>
        <position position="169"/>
    </location>
</feature>
<proteinExistence type="predicted"/>
<organism evidence="1">
    <name type="scientific">gut metagenome</name>
    <dbReference type="NCBI Taxonomy" id="749906"/>
    <lineage>
        <taxon>unclassified sequences</taxon>
        <taxon>metagenomes</taxon>
        <taxon>organismal metagenomes</taxon>
    </lineage>
</organism>
<dbReference type="EMBL" id="AMCI01003508">
    <property type="protein sequence ID" value="EJX00148.1"/>
    <property type="molecule type" value="Genomic_DNA"/>
</dbReference>
<sequence length="169" mass="19449">MRTSTPSYIVELPLRVNDQQDRFLKKAFEFGRTLYNATLGTALGRLQSMRESKAWRNARNMPQGKARSKTFATIQKSYGLSEFGLMAVATNHRKASGRNHIGSHEAQKIGSTVWRALERYMFHDAGRPRFKSFKQGINSIEGKDNREIMFKPDSKTIVWRQHKLAIMMP</sequence>
<evidence type="ECO:0000313" key="1">
    <source>
        <dbReference type="EMBL" id="EJX00148.1"/>
    </source>
</evidence>
<accession>J9GEF1</accession>
<name>J9GEF1_9ZZZZ</name>
<comment type="caution">
    <text evidence="1">The sequence shown here is derived from an EMBL/GenBank/DDBJ whole genome shotgun (WGS) entry which is preliminary data.</text>
</comment>
<gene>
    <name evidence="1" type="ORF">EVA_11745</name>
</gene>
<reference evidence="1" key="1">
    <citation type="journal article" date="2012" name="PLoS ONE">
        <title>Gene sets for utilization of primary and secondary nutrition supplies in the distal gut of endangered iberian lynx.</title>
        <authorList>
            <person name="Alcaide M."/>
            <person name="Messina E."/>
            <person name="Richter M."/>
            <person name="Bargiela R."/>
            <person name="Peplies J."/>
            <person name="Huws S.A."/>
            <person name="Newbold C.J."/>
            <person name="Golyshin P.N."/>
            <person name="Simon M.A."/>
            <person name="Lopez G."/>
            <person name="Yakimov M.M."/>
            <person name="Ferrer M."/>
        </authorList>
    </citation>
    <scope>NUCLEOTIDE SEQUENCE</scope>
</reference>